<proteinExistence type="predicted"/>
<dbReference type="EMBL" id="KK915094">
    <property type="protein sequence ID" value="KDP24666.1"/>
    <property type="molecule type" value="Genomic_DNA"/>
</dbReference>
<dbReference type="Proteomes" id="UP000027138">
    <property type="component" value="Unassembled WGS sequence"/>
</dbReference>
<evidence type="ECO:0000313" key="2">
    <source>
        <dbReference type="EMBL" id="KDP24666.1"/>
    </source>
</evidence>
<reference evidence="2 3" key="1">
    <citation type="journal article" date="2014" name="PLoS ONE">
        <title>Global Analysis of Gene Expression Profiles in Physic Nut (Jatropha curcas L.) Seedlings Exposed to Salt Stress.</title>
        <authorList>
            <person name="Zhang L."/>
            <person name="Zhang C."/>
            <person name="Wu P."/>
            <person name="Chen Y."/>
            <person name="Li M."/>
            <person name="Jiang H."/>
            <person name="Wu G."/>
        </authorList>
    </citation>
    <scope>NUCLEOTIDE SEQUENCE [LARGE SCALE GENOMIC DNA]</scope>
    <source>
        <strain evidence="3">cv. GZQX0401</strain>
        <tissue evidence="2">Young leaves</tissue>
    </source>
</reference>
<dbReference type="AlphaFoldDB" id="A0A067JL09"/>
<evidence type="ECO:0000313" key="3">
    <source>
        <dbReference type="Proteomes" id="UP000027138"/>
    </source>
</evidence>
<organism evidence="2 3">
    <name type="scientific">Jatropha curcas</name>
    <name type="common">Barbados nut</name>
    <dbReference type="NCBI Taxonomy" id="180498"/>
    <lineage>
        <taxon>Eukaryota</taxon>
        <taxon>Viridiplantae</taxon>
        <taxon>Streptophyta</taxon>
        <taxon>Embryophyta</taxon>
        <taxon>Tracheophyta</taxon>
        <taxon>Spermatophyta</taxon>
        <taxon>Magnoliopsida</taxon>
        <taxon>eudicotyledons</taxon>
        <taxon>Gunneridae</taxon>
        <taxon>Pentapetalae</taxon>
        <taxon>rosids</taxon>
        <taxon>fabids</taxon>
        <taxon>Malpighiales</taxon>
        <taxon>Euphorbiaceae</taxon>
        <taxon>Crotonoideae</taxon>
        <taxon>Jatropheae</taxon>
        <taxon>Jatropha</taxon>
    </lineage>
</organism>
<protein>
    <submittedName>
        <fullName evidence="2">Uncharacterized protein</fullName>
    </submittedName>
</protein>
<feature type="region of interest" description="Disordered" evidence="1">
    <location>
        <begin position="1"/>
        <end position="41"/>
    </location>
</feature>
<feature type="compositionally biased region" description="Low complexity" evidence="1">
    <location>
        <begin position="17"/>
        <end position="29"/>
    </location>
</feature>
<accession>A0A067JL09</accession>
<evidence type="ECO:0000256" key="1">
    <source>
        <dbReference type="SAM" id="MobiDB-lite"/>
    </source>
</evidence>
<keyword evidence="3" id="KW-1185">Reference proteome</keyword>
<gene>
    <name evidence="2" type="ORF">JCGZ_26513</name>
</gene>
<sequence length="114" mass="12249">MKDLDRCKPKKKGHGHAISISPVPASVSPGRETCSSLRSTGTPVLASGSLEHARADRSNYDSHIDTPVSLLARPVPVSRSPGHARVMSNTPVPPPLLGFCRVTDFVLFFKGFML</sequence>
<name>A0A067JL09_JATCU</name>